<evidence type="ECO:0000256" key="2">
    <source>
        <dbReference type="ARBA" id="ARBA00022741"/>
    </source>
</evidence>
<dbReference type="InterPro" id="IPR017871">
    <property type="entry name" value="ABC_transporter-like_CS"/>
</dbReference>
<dbReference type="Gene3D" id="3.40.50.300">
    <property type="entry name" value="P-loop containing nucleotide triphosphate hydrolases"/>
    <property type="match status" value="1"/>
</dbReference>
<dbReference type="SMART" id="SM00382">
    <property type="entry name" value="AAA"/>
    <property type="match status" value="1"/>
</dbReference>
<dbReference type="EMBL" id="WOTW01000043">
    <property type="protein sequence ID" value="MUP39236.1"/>
    <property type="molecule type" value="Genomic_DNA"/>
</dbReference>
<dbReference type="PANTHER" id="PTHR42734">
    <property type="entry name" value="METAL TRANSPORT SYSTEM ATP-BINDING PROTEIN TM_0124-RELATED"/>
    <property type="match status" value="1"/>
</dbReference>
<organism evidence="5 8">
    <name type="scientific">Labilibaculum euxinus</name>
    <dbReference type="NCBI Taxonomy" id="2686357"/>
    <lineage>
        <taxon>Bacteria</taxon>
        <taxon>Pseudomonadati</taxon>
        <taxon>Bacteroidota</taxon>
        <taxon>Bacteroidia</taxon>
        <taxon>Marinilabiliales</taxon>
        <taxon>Marinifilaceae</taxon>
        <taxon>Labilibaculum</taxon>
    </lineage>
</organism>
<dbReference type="InterPro" id="IPR027417">
    <property type="entry name" value="P-loop_NTPase"/>
</dbReference>
<feature type="domain" description="ABC transporter" evidence="4">
    <location>
        <begin position="5"/>
        <end position="199"/>
    </location>
</feature>
<dbReference type="GO" id="GO:0005524">
    <property type="term" value="F:ATP binding"/>
    <property type="evidence" value="ECO:0007669"/>
    <property type="project" value="UniProtKB-KW"/>
</dbReference>
<dbReference type="GO" id="GO:0016887">
    <property type="term" value="F:ATP hydrolysis activity"/>
    <property type="evidence" value="ECO:0007669"/>
    <property type="project" value="InterPro"/>
</dbReference>
<name>A0A7M4D9A7_9BACT</name>
<sequence>MGNMIKCEKINLSFPGQLICKDLSFEVFAGESICFSGPSGKGKSSLLKVLMGFITPQSGNIQIDGLELNSDTIAAIRNKMIWLPQNSNLPVDSANELSDLLQMNAEQVERFQQFQDQLGVKECGFDKSFAEISGGQKQRIVLAACLSLDKPIILLDEPVSALDDHSIDLLFATLNSLPDKTIVSTSHNKKWIDYCNRTIEL</sequence>
<dbReference type="InterPro" id="IPR050153">
    <property type="entry name" value="Metal_Ion_Import_ABC"/>
</dbReference>
<keyword evidence="7" id="KW-1185">Reference proteome</keyword>
<dbReference type="InterPro" id="IPR003593">
    <property type="entry name" value="AAA+_ATPase"/>
</dbReference>
<dbReference type="Pfam" id="PF00005">
    <property type="entry name" value="ABC_tran"/>
    <property type="match status" value="1"/>
</dbReference>
<dbReference type="PROSITE" id="PS00211">
    <property type="entry name" value="ABC_TRANSPORTER_1"/>
    <property type="match status" value="1"/>
</dbReference>
<evidence type="ECO:0000313" key="5">
    <source>
        <dbReference type="EMBL" id="MUP39236.1"/>
    </source>
</evidence>
<dbReference type="Proteomes" id="UP000285951">
    <property type="component" value="Unassembled WGS sequence"/>
</dbReference>
<evidence type="ECO:0000259" key="4">
    <source>
        <dbReference type="PROSITE" id="PS50893"/>
    </source>
</evidence>
<gene>
    <name evidence="6" type="ORF">DWB62_015555</name>
    <name evidence="5" type="ORF">GNY23_15555</name>
</gene>
<keyword evidence="2" id="KW-0547">Nucleotide-binding</keyword>
<protein>
    <submittedName>
        <fullName evidence="5">ATP-binding cassette domain-containing protein</fullName>
    </submittedName>
</protein>
<evidence type="ECO:0000256" key="1">
    <source>
        <dbReference type="ARBA" id="ARBA00022448"/>
    </source>
</evidence>
<accession>A0A7M4D9A7</accession>
<dbReference type="EMBL" id="QTZN02000043">
    <property type="protein sequence ID" value="MVB08441.1"/>
    <property type="molecule type" value="Genomic_DNA"/>
</dbReference>
<dbReference type="OrthoDB" id="1119394at2"/>
<dbReference type="InterPro" id="IPR003439">
    <property type="entry name" value="ABC_transporter-like_ATP-bd"/>
</dbReference>
<keyword evidence="1" id="KW-0813">Transport</keyword>
<proteinExistence type="predicted"/>
<dbReference type="PROSITE" id="PS50893">
    <property type="entry name" value="ABC_TRANSPORTER_2"/>
    <property type="match status" value="1"/>
</dbReference>
<reference evidence="5 8" key="2">
    <citation type="submission" date="2019-12" db="EMBL/GenBank/DDBJ databases">
        <title>Draft genome sequence of Labilibaculum sp. strain 44 isolated from deep waters of Black Sea.</title>
        <authorList>
            <person name="Yadav S."/>
            <person name="Villanueva L."/>
        </authorList>
    </citation>
    <scope>NUCLEOTIDE SEQUENCE [LARGE SCALE GENOMIC DNA]</scope>
    <source>
        <strain evidence="5 8">44</strain>
    </source>
</reference>
<evidence type="ECO:0000256" key="3">
    <source>
        <dbReference type="ARBA" id="ARBA00022840"/>
    </source>
</evidence>
<evidence type="ECO:0000313" key="6">
    <source>
        <dbReference type="EMBL" id="MVB08441.1"/>
    </source>
</evidence>
<evidence type="ECO:0000313" key="8">
    <source>
        <dbReference type="Proteomes" id="UP000462449"/>
    </source>
</evidence>
<dbReference type="SUPFAM" id="SSF52540">
    <property type="entry name" value="P-loop containing nucleoside triphosphate hydrolases"/>
    <property type="match status" value="1"/>
</dbReference>
<evidence type="ECO:0000313" key="7">
    <source>
        <dbReference type="Proteomes" id="UP000285951"/>
    </source>
</evidence>
<dbReference type="AlphaFoldDB" id="A0A7M4D9A7"/>
<reference evidence="6 7" key="1">
    <citation type="submission" date="2019-11" db="EMBL/GenBank/DDBJ databases">
        <title>Draft genome sequence of Labilibaculum sp. strain SYP isolated from Black Sea.</title>
        <authorList>
            <person name="Yadav S."/>
            <person name="Villanueva L."/>
        </authorList>
    </citation>
    <scope>NUCLEOTIDE SEQUENCE [LARGE SCALE GENOMIC DNA]</scope>
    <source>
        <strain evidence="6 7">44</strain>
    </source>
</reference>
<comment type="caution">
    <text evidence="5">The sequence shown here is derived from an EMBL/GenBank/DDBJ whole genome shotgun (WGS) entry which is preliminary data.</text>
</comment>
<dbReference type="Proteomes" id="UP000462449">
    <property type="component" value="Unassembled WGS sequence"/>
</dbReference>
<keyword evidence="3 5" id="KW-0067">ATP-binding</keyword>